<dbReference type="Proteomes" id="UP000265566">
    <property type="component" value="Chromosome 6"/>
</dbReference>
<evidence type="ECO:0000313" key="5">
    <source>
        <dbReference type="Proteomes" id="UP000002051"/>
    </source>
</evidence>
<organism evidence="2 5">
    <name type="scientific">Medicago truncatula</name>
    <name type="common">Barrel medic</name>
    <name type="synonym">Medicago tribuloides</name>
    <dbReference type="NCBI Taxonomy" id="3880"/>
    <lineage>
        <taxon>Eukaryota</taxon>
        <taxon>Viridiplantae</taxon>
        <taxon>Streptophyta</taxon>
        <taxon>Embryophyta</taxon>
        <taxon>Tracheophyta</taxon>
        <taxon>Spermatophyta</taxon>
        <taxon>Magnoliopsida</taxon>
        <taxon>eudicotyledons</taxon>
        <taxon>Gunneridae</taxon>
        <taxon>Pentapetalae</taxon>
        <taxon>rosids</taxon>
        <taxon>fabids</taxon>
        <taxon>Fabales</taxon>
        <taxon>Fabaceae</taxon>
        <taxon>Papilionoideae</taxon>
        <taxon>50 kb inversion clade</taxon>
        <taxon>NPAAA clade</taxon>
        <taxon>Hologalegina</taxon>
        <taxon>IRL clade</taxon>
        <taxon>Trifolieae</taxon>
        <taxon>Medicago</taxon>
    </lineage>
</organism>
<dbReference type="EMBL" id="KL402747">
    <property type="protein sequence ID" value="KEH17334.1"/>
    <property type="molecule type" value="Genomic_DNA"/>
</dbReference>
<reference evidence="3" key="4">
    <citation type="journal article" date="2018" name="Nat. Plants">
        <title>Whole-genome landscape of Medicago truncatula symbiotic genes.</title>
        <authorList>
            <person name="Pecrix Y."/>
            <person name="Gamas P."/>
            <person name="Carrere S."/>
        </authorList>
    </citation>
    <scope>NUCLEOTIDE SEQUENCE</scope>
    <source>
        <tissue evidence="3">Leaves</tissue>
    </source>
</reference>
<dbReference type="PANTHER" id="PTHR34546">
    <property type="entry name" value="OS06G0153600 PROTEIN"/>
    <property type="match status" value="1"/>
</dbReference>
<reference evidence="4" key="3">
    <citation type="submission" date="2015-06" db="UniProtKB">
        <authorList>
            <consortium name="EnsemblPlants"/>
        </authorList>
    </citation>
    <scope>IDENTIFICATION</scope>
    <source>
        <strain evidence="4">cv. Jemalong A17</strain>
    </source>
</reference>
<feature type="compositionally biased region" description="Basic and acidic residues" evidence="1">
    <location>
        <begin position="353"/>
        <end position="363"/>
    </location>
</feature>
<dbReference type="STRING" id="3880.A0A072TIG0"/>
<dbReference type="Gramene" id="rna36260">
    <property type="protein sequence ID" value="RHN51747.1"/>
    <property type="gene ID" value="gene36260"/>
</dbReference>
<reference evidence="2 5" key="1">
    <citation type="journal article" date="2011" name="Nature">
        <title>The Medicago genome provides insight into the evolution of rhizobial symbioses.</title>
        <authorList>
            <person name="Young N.D."/>
            <person name="Debelle F."/>
            <person name="Oldroyd G.E."/>
            <person name="Geurts R."/>
            <person name="Cannon S.B."/>
            <person name="Udvardi M.K."/>
            <person name="Benedito V.A."/>
            <person name="Mayer K.F."/>
            <person name="Gouzy J."/>
            <person name="Schoof H."/>
            <person name="Van de Peer Y."/>
            <person name="Proost S."/>
            <person name="Cook D.R."/>
            <person name="Meyers B.C."/>
            <person name="Spannagl M."/>
            <person name="Cheung F."/>
            <person name="De Mita S."/>
            <person name="Krishnakumar V."/>
            <person name="Gundlach H."/>
            <person name="Zhou S."/>
            <person name="Mudge J."/>
            <person name="Bharti A.K."/>
            <person name="Murray J.D."/>
            <person name="Naoumkina M.A."/>
            <person name="Rosen B."/>
            <person name="Silverstein K.A."/>
            <person name="Tang H."/>
            <person name="Rombauts S."/>
            <person name="Zhao P.X."/>
            <person name="Zhou P."/>
            <person name="Barbe V."/>
            <person name="Bardou P."/>
            <person name="Bechner M."/>
            <person name="Bellec A."/>
            <person name="Berger A."/>
            <person name="Berges H."/>
            <person name="Bidwell S."/>
            <person name="Bisseling T."/>
            <person name="Choisne N."/>
            <person name="Couloux A."/>
            <person name="Denny R."/>
            <person name="Deshpande S."/>
            <person name="Dai X."/>
            <person name="Doyle J.J."/>
            <person name="Dudez A.M."/>
            <person name="Farmer A.D."/>
            <person name="Fouteau S."/>
            <person name="Franken C."/>
            <person name="Gibelin C."/>
            <person name="Gish J."/>
            <person name="Goldstein S."/>
            <person name="Gonzalez A.J."/>
            <person name="Green P.J."/>
            <person name="Hallab A."/>
            <person name="Hartog M."/>
            <person name="Hua A."/>
            <person name="Humphray S.J."/>
            <person name="Jeong D.H."/>
            <person name="Jing Y."/>
            <person name="Jocker A."/>
            <person name="Kenton S.M."/>
            <person name="Kim D.J."/>
            <person name="Klee K."/>
            <person name="Lai H."/>
            <person name="Lang C."/>
            <person name="Lin S."/>
            <person name="Macmil S.L."/>
            <person name="Magdelenat G."/>
            <person name="Matthews L."/>
            <person name="McCorrison J."/>
            <person name="Monaghan E.L."/>
            <person name="Mun J.H."/>
            <person name="Najar F.Z."/>
            <person name="Nicholson C."/>
            <person name="Noirot C."/>
            <person name="O'Bleness M."/>
            <person name="Paule C.R."/>
            <person name="Poulain J."/>
            <person name="Prion F."/>
            <person name="Qin B."/>
            <person name="Qu C."/>
            <person name="Retzel E.F."/>
            <person name="Riddle C."/>
            <person name="Sallet E."/>
            <person name="Samain S."/>
            <person name="Samson N."/>
            <person name="Sanders I."/>
            <person name="Saurat O."/>
            <person name="Scarpelli C."/>
            <person name="Schiex T."/>
            <person name="Segurens B."/>
            <person name="Severin A.J."/>
            <person name="Sherrier D.J."/>
            <person name="Shi R."/>
            <person name="Sims S."/>
            <person name="Singer S.R."/>
            <person name="Sinharoy S."/>
            <person name="Sterck L."/>
            <person name="Viollet A."/>
            <person name="Wang B.B."/>
            <person name="Wang K."/>
            <person name="Wang M."/>
            <person name="Wang X."/>
            <person name="Warfsmann J."/>
            <person name="Weissenbach J."/>
            <person name="White D.D."/>
            <person name="White J.D."/>
            <person name="Wiley G.B."/>
            <person name="Wincker P."/>
            <person name="Xing Y."/>
            <person name="Yang L."/>
            <person name="Yao Z."/>
            <person name="Ying F."/>
            <person name="Zhai J."/>
            <person name="Zhou L."/>
            <person name="Zuber A."/>
            <person name="Denarie J."/>
            <person name="Dixon R.A."/>
            <person name="May G.D."/>
            <person name="Schwartz D.C."/>
            <person name="Rogers J."/>
            <person name="Quetier F."/>
            <person name="Town C.D."/>
            <person name="Roe B.A."/>
        </authorList>
    </citation>
    <scope>NUCLEOTIDE SEQUENCE [LARGE SCALE GENOMIC DNA]</scope>
    <source>
        <strain evidence="2">A17</strain>
        <strain evidence="4 5">cv. Jemalong A17</strain>
    </source>
</reference>
<feature type="region of interest" description="Disordered" evidence="1">
    <location>
        <begin position="151"/>
        <end position="177"/>
    </location>
</feature>
<dbReference type="EMBL" id="PSQE01000006">
    <property type="protein sequence ID" value="RHN51747.1"/>
    <property type="molecule type" value="Genomic_DNA"/>
</dbReference>
<dbReference type="EnsemblPlants" id="KEH17334">
    <property type="protein sequence ID" value="KEH17334"/>
    <property type="gene ID" value="MTR_0022s0280"/>
</dbReference>
<gene>
    <name evidence="4" type="primary">25479708</name>
    <name evidence="2" type="ORF">MTR_0022s0280</name>
    <name evidence="3" type="ORF">MtrunA17_Chr6g0472321</name>
</gene>
<proteinExistence type="predicted"/>
<feature type="region of interest" description="Disordered" evidence="1">
    <location>
        <begin position="21"/>
        <end position="127"/>
    </location>
</feature>
<evidence type="ECO:0000256" key="1">
    <source>
        <dbReference type="SAM" id="MobiDB-lite"/>
    </source>
</evidence>
<name>A0A072TIG0_MEDTR</name>
<protein>
    <submittedName>
        <fullName evidence="2 4">Uncharacterized protein</fullName>
    </submittedName>
</protein>
<evidence type="ECO:0000313" key="2">
    <source>
        <dbReference type="EMBL" id="KEH17334.1"/>
    </source>
</evidence>
<evidence type="ECO:0000313" key="3">
    <source>
        <dbReference type="EMBL" id="RHN51747.1"/>
    </source>
</evidence>
<feature type="region of interest" description="Disordered" evidence="1">
    <location>
        <begin position="316"/>
        <end position="363"/>
    </location>
</feature>
<feature type="compositionally biased region" description="Pro residues" evidence="1">
    <location>
        <begin position="25"/>
        <end position="35"/>
    </location>
</feature>
<dbReference type="HOGENOM" id="CLU_722421_0_0_1"/>
<feature type="compositionally biased region" description="Basic and acidic residues" evidence="1">
    <location>
        <begin position="316"/>
        <end position="339"/>
    </location>
</feature>
<dbReference type="Proteomes" id="UP000002051">
    <property type="component" value="Unassembled WGS sequence"/>
</dbReference>
<reference evidence="2 5" key="2">
    <citation type="journal article" date="2014" name="BMC Genomics">
        <title>An improved genome release (version Mt4.0) for the model legume Medicago truncatula.</title>
        <authorList>
            <person name="Tang H."/>
            <person name="Krishnakumar V."/>
            <person name="Bidwell S."/>
            <person name="Rosen B."/>
            <person name="Chan A."/>
            <person name="Zhou S."/>
            <person name="Gentzbittel L."/>
            <person name="Childs K.L."/>
            <person name="Yandell M."/>
            <person name="Gundlach H."/>
            <person name="Mayer K.F."/>
            <person name="Schwartz D.C."/>
            <person name="Town C.D."/>
        </authorList>
    </citation>
    <scope>GENOME REANNOTATION</scope>
    <source>
        <strain evidence="2">A17</strain>
        <strain evidence="4 5">cv. Jemalong A17</strain>
    </source>
</reference>
<feature type="compositionally biased region" description="Acidic residues" evidence="1">
    <location>
        <begin position="152"/>
        <end position="177"/>
    </location>
</feature>
<accession>A0A072TIG0</accession>
<evidence type="ECO:0000313" key="4">
    <source>
        <dbReference type="EnsemblPlants" id="KEH17334"/>
    </source>
</evidence>
<dbReference type="AlphaFoldDB" id="A0A072TIG0"/>
<dbReference type="OrthoDB" id="1929495at2759"/>
<sequence>MKNSYDEQKLRDEVIYLHYLWQQGPPTPPPPPHPHAPQSNPILPHWRHHHDPFPPPHTRSLPPVNSTTFKKKKVTKPEPISSENRRVNTDDNNVTKPDSPGWPVPVPVSRNSPQTGWPTPNPPPQPQEIERLSALHLQNKACKAFKDSLLIDSDDDDDDEVEEDYEDEDEDDNEDGDDRFKQFENFFIKVFMEDNELRWYYQRCFENGEFLCLVCAADKKNNKNKKYKDCMGLVQHSKLILRTANKVAHRAFGEVVCKVLGWDVRRLPTIVLNGEPLGPAQSLGEPKESVAAAAADDDGKDGLCNTEDIAVSLDHVEDPTEEHAKGVDKSIAECSSKEGDIDESGGGEAQYEGETKEKVVFEA</sequence>
<dbReference type="eggNOG" id="ENOG502QS00">
    <property type="taxonomic scope" value="Eukaryota"/>
</dbReference>
<dbReference type="PANTHER" id="PTHR34546:SF3">
    <property type="entry name" value="OS06G0153600 PROTEIN"/>
    <property type="match status" value="1"/>
</dbReference>
<dbReference type="KEGG" id="mtr:25479708"/>
<keyword evidence="5" id="KW-1185">Reference proteome</keyword>